<dbReference type="Pfam" id="PF00651">
    <property type="entry name" value="BTB"/>
    <property type="match status" value="1"/>
</dbReference>
<proteinExistence type="predicted"/>
<reference evidence="2" key="1">
    <citation type="submission" date="2021-06" db="EMBL/GenBank/DDBJ databases">
        <authorList>
            <person name="Kallberg Y."/>
            <person name="Tangrot J."/>
            <person name="Rosling A."/>
        </authorList>
    </citation>
    <scope>NUCLEOTIDE SEQUENCE</scope>
    <source>
        <strain evidence="2">MA453B</strain>
    </source>
</reference>
<evidence type="ECO:0000259" key="1">
    <source>
        <dbReference type="PROSITE" id="PS50097"/>
    </source>
</evidence>
<comment type="caution">
    <text evidence="2">The sequence shown here is derived from an EMBL/GenBank/DDBJ whole genome shotgun (WGS) entry which is preliminary data.</text>
</comment>
<dbReference type="OrthoDB" id="408604at2759"/>
<sequence>MWSQSYSDSNSDVKIVVGSEPDIKEFNAHSSVLRSSSLYFQRALSERWKDQKQDVYIITKPNIHPNIFMLILDENILNTSAEDSLNILVASDELELLDLAKSAQKHLIKNFSPWLFSNL</sequence>
<feature type="domain" description="BTB" evidence="1">
    <location>
        <begin position="11"/>
        <end position="73"/>
    </location>
</feature>
<name>A0A9N9JJC1_9GLOM</name>
<protein>
    <submittedName>
        <fullName evidence="2">6647_t:CDS:1</fullName>
    </submittedName>
</protein>
<dbReference type="Proteomes" id="UP000789405">
    <property type="component" value="Unassembled WGS sequence"/>
</dbReference>
<dbReference type="InterPro" id="IPR000210">
    <property type="entry name" value="BTB/POZ_dom"/>
</dbReference>
<dbReference type="AlphaFoldDB" id="A0A9N9JJC1"/>
<dbReference type="InterPro" id="IPR011333">
    <property type="entry name" value="SKP1/BTB/POZ_sf"/>
</dbReference>
<feature type="non-terminal residue" evidence="2">
    <location>
        <position position="119"/>
    </location>
</feature>
<dbReference type="PROSITE" id="PS50097">
    <property type="entry name" value="BTB"/>
    <property type="match status" value="1"/>
</dbReference>
<organism evidence="2 3">
    <name type="scientific">Dentiscutata erythropus</name>
    <dbReference type="NCBI Taxonomy" id="1348616"/>
    <lineage>
        <taxon>Eukaryota</taxon>
        <taxon>Fungi</taxon>
        <taxon>Fungi incertae sedis</taxon>
        <taxon>Mucoromycota</taxon>
        <taxon>Glomeromycotina</taxon>
        <taxon>Glomeromycetes</taxon>
        <taxon>Diversisporales</taxon>
        <taxon>Gigasporaceae</taxon>
        <taxon>Dentiscutata</taxon>
    </lineage>
</organism>
<evidence type="ECO:0000313" key="3">
    <source>
        <dbReference type="Proteomes" id="UP000789405"/>
    </source>
</evidence>
<dbReference type="EMBL" id="CAJVPY010022181">
    <property type="protein sequence ID" value="CAG8782040.1"/>
    <property type="molecule type" value="Genomic_DNA"/>
</dbReference>
<keyword evidence="3" id="KW-1185">Reference proteome</keyword>
<dbReference type="Gene3D" id="3.30.710.10">
    <property type="entry name" value="Potassium Channel Kv1.1, Chain A"/>
    <property type="match status" value="1"/>
</dbReference>
<dbReference type="CDD" id="cd18186">
    <property type="entry name" value="BTB_POZ_ZBTB_KLHL-like"/>
    <property type="match status" value="1"/>
</dbReference>
<evidence type="ECO:0000313" key="2">
    <source>
        <dbReference type="EMBL" id="CAG8782040.1"/>
    </source>
</evidence>
<gene>
    <name evidence="2" type="ORF">DERYTH_LOCUS19766</name>
</gene>
<dbReference type="SUPFAM" id="SSF54695">
    <property type="entry name" value="POZ domain"/>
    <property type="match status" value="1"/>
</dbReference>
<accession>A0A9N9JJC1</accession>